<proteinExistence type="predicted"/>
<gene>
    <name evidence="2" type="ORF">KYN89_09740</name>
</gene>
<reference evidence="2 3" key="1">
    <citation type="submission" date="2021-07" db="EMBL/GenBank/DDBJ databases">
        <title>Alteriqipengyuania abyssalis NZ-12B nov, sp.nov isolated from deep sea sponge in pacific ocean.</title>
        <authorList>
            <person name="Tareen S."/>
            <person name="Wink J."/>
        </authorList>
    </citation>
    <scope>NUCLEOTIDE SEQUENCE [LARGE SCALE GENOMIC DNA]</scope>
    <source>
        <strain evidence="2 3">NZ-12B</strain>
    </source>
</reference>
<feature type="signal peptide" evidence="1">
    <location>
        <begin position="1"/>
        <end position="24"/>
    </location>
</feature>
<feature type="chain" id="PRO_5047370021" description="VCBS repeat-containing protein" evidence="1">
    <location>
        <begin position="25"/>
        <end position="170"/>
    </location>
</feature>
<protein>
    <recommendedName>
        <fullName evidence="4">VCBS repeat-containing protein</fullName>
    </recommendedName>
</protein>
<evidence type="ECO:0000313" key="3">
    <source>
        <dbReference type="Proteomes" id="UP000759298"/>
    </source>
</evidence>
<evidence type="ECO:0000256" key="1">
    <source>
        <dbReference type="SAM" id="SignalP"/>
    </source>
</evidence>
<comment type="caution">
    <text evidence="2">The sequence shown here is derived from an EMBL/GenBank/DDBJ whole genome shotgun (WGS) entry which is preliminary data.</text>
</comment>
<sequence length="170" mass="17633">MFPTRVTLIPLALMACTPLPPSSASTPAAPVDGTGLVWLQNEVGADALYRSGNVDLDGDGIDEMLFYVGGPGRCGSGGCDLYVLRNTANGIAVIARTSVTQLPIGVLDTSHHGMRDIVVSVGGGGMPFGHRVLRFDGQTYPGNPTVAPAEPIDTIGTPVISQGDMRPIVF</sequence>
<organism evidence="2 3">
    <name type="scientific">Alteriqipengyuania abyssalis</name>
    <dbReference type="NCBI Taxonomy" id="2860200"/>
    <lineage>
        <taxon>Bacteria</taxon>
        <taxon>Pseudomonadati</taxon>
        <taxon>Pseudomonadota</taxon>
        <taxon>Alphaproteobacteria</taxon>
        <taxon>Sphingomonadales</taxon>
        <taxon>Erythrobacteraceae</taxon>
        <taxon>Alteriqipengyuania</taxon>
    </lineage>
</organism>
<dbReference type="PROSITE" id="PS51257">
    <property type="entry name" value="PROKAR_LIPOPROTEIN"/>
    <property type="match status" value="1"/>
</dbReference>
<dbReference type="EMBL" id="JAHWXP010000002">
    <property type="protein sequence ID" value="MBY8337333.1"/>
    <property type="molecule type" value="Genomic_DNA"/>
</dbReference>
<evidence type="ECO:0000313" key="2">
    <source>
        <dbReference type="EMBL" id="MBY8337333.1"/>
    </source>
</evidence>
<dbReference type="InterPro" id="IPR028994">
    <property type="entry name" value="Integrin_alpha_N"/>
</dbReference>
<evidence type="ECO:0008006" key="4">
    <source>
        <dbReference type="Google" id="ProtNLM"/>
    </source>
</evidence>
<dbReference type="Proteomes" id="UP000759298">
    <property type="component" value="Unassembled WGS sequence"/>
</dbReference>
<keyword evidence="3" id="KW-1185">Reference proteome</keyword>
<keyword evidence="1" id="KW-0732">Signal</keyword>
<accession>A0ABS7PE30</accession>
<dbReference type="RefSeq" id="WP_222824846.1">
    <property type="nucleotide sequence ID" value="NZ_JAHWXP010000002.1"/>
</dbReference>
<dbReference type="SUPFAM" id="SSF69318">
    <property type="entry name" value="Integrin alpha N-terminal domain"/>
    <property type="match status" value="1"/>
</dbReference>
<name>A0ABS7PE30_9SPHN</name>